<evidence type="ECO:0000313" key="2">
    <source>
        <dbReference type="EMBL" id="KAF2316222.1"/>
    </source>
</evidence>
<sequence length="239" mass="27685">MGKQLKGQHSRMGERVLHLVETCGRDWRALEGFEHWGTAWAWTVVEDSRVLHIVQPRTLSKRRDLSAAQANLEFSTKISSTTNIRFLGENQSQLSIGGNPTIHFRQLLHHILRRRGARGSNKRGHGNSRDPSHIREEMGDLDMWLAKVELHIADGEEKLNEIDNWIEELDRRLDEFREEAKGTMNAAIDNLTSEGKSIRHALIEDIATLREENCFRREDLDHVLARLRDLDDEMVIMKR</sequence>
<name>A0A6A6MQQ7_HEVBR</name>
<protein>
    <submittedName>
        <fullName evidence="2">Uncharacterized protein</fullName>
    </submittedName>
</protein>
<keyword evidence="3" id="KW-1185">Reference proteome</keyword>
<proteinExistence type="predicted"/>
<evidence type="ECO:0000313" key="3">
    <source>
        <dbReference type="Proteomes" id="UP000467840"/>
    </source>
</evidence>
<evidence type="ECO:0000256" key="1">
    <source>
        <dbReference type="SAM" id="Coils"/>
    </source>
</evidence>
<gene>
    <name evidence="2" type="ORF">GH714_041563</name>
</gene>
<dbReference type="AlphaFoldDB" id="A0A6A6MQQ7"/>
<feature type="coiled-coil region" evidence="1">
    <location>
        <begin position="159"/>
        <end position="186"/>
    </location>
</feature>
<reference evidence="2 3" key="1">
    <citation type="journal article" date="2020" name="Mol. Plant">
        <title>The Chromosome-Based Rubber Tree Genome Provides New Insights into Spurge Genome Evolution and Rubber Biosynthesis.</title>
        <authorList>
            <person name="Liu J."/>
            <person name="Shi C."/>
            <person name="Shi C.C."/>
            <person name="Li W."/>
            <person name="Zhang Q.J."/>
            <person name="Zhang Y."/>
            <person name="Li K."/>
            <person name="Lu H.F."/>
            <person name="Shi C."/>
            <person name="Zhu S.T."/>
            <person name="Xiao Z.Y."/>
            <person name="Nan H."/>
            <person name="Yue Y."/>
            <person name="Zhu X.G."/>
            <person name="Wu Y."/>
            <person name="Hong X.N."/>
            <person name="Fan G.Y."/>
            <person name="Tong Y."/>
            <person name="Zhang D."/>
            <person name="Mao C.L."/>
            <person name="Liu Y.L."/>
            <person name="Hao S.J."/>
            <person name="Liu W.Q."/>
            <person name="Lv M.Q."/>
            <person name="Zhang H.B."/>
            <person name="Liu Y."/>
            <person name="Hu-Tang G.R."/>
            <person name="Wang J.P."/>
            <person name="Wang J.H."/>
            <person name="Sun Y.H."/>
            <person name="Ni S.B."/>
            <person name="Chen W.B."/>
            <person name="Zhang X.C."/>
            <person name="Jiao Y.N."/>
            <person name="Eichler E.E."/>
            <person name="Li G.H."/>
            <person name="Liu X."/>
            <person name="Gao L.Z."/>
        </authorList>
    </citation>
    <scope>NUCLEOTIDE SEQUENCE [LARGE SCALE GENOMIC DNA]</scope>
    <source>
        <strain evidence="3">cv. GT1</strain>
        <tissue evidence="2">Leaf</tissue>
    </source>
</reference>
<accession>A0A6A6MQQ7</accession>
<organism evidence="2 3">
    <name type="scientific">Hevea brasiliensis</name>
    <name type="common">Para rubber tree</name>
    <name type="synonym">Siphonia brasiliensis</name>
    <dbReference type="NCBI Taxonomy" id="3981"/>
    <lineage>
        <taxon>Eukaryota</taxon>
        <taxon>Viridiplantae</taxon>
        <taxon>Streptophyta</taxon>
        <taxon>Embryophyta</taxon>
        <taxon>Tracheophyta</taxon>
        <taxon>Spermatophyta</taxon>
        <taxon>Magnoliopsida</taxon>
        <taxon>eudicotyledons</taxon>
        <taxon>Gunneridae</taxon>
        <taxon>Pentapetalae</taxon>
        <taxon>rosids</taxon>
        <taxon>fabids</taxon>
        <taxon>Malpighiales</taxon>
        <taxon>Euphorbiaceae</taxon>
        <taxon>Crotonoideae</taxon>
        <taxon>Micrandreae</taxon>
        <taxon>Hevea</taxon>
    </lineage>
</organism>
<comment type="caution">
    <text evidence="2">The sequence shown here is derived from an EMBL/GenBank/DDBJ whole genome shotgun (WGS) entry which is preliminary data.</text>
</comment>
<keyword evidence="1" id="KW-0175">Coiled coil</keyword>
<dbReference type="EMBL" id="JAAGAX010000005">
    <property type="protein sequence ID" value="KAF2316222.1"/>
    <property type="molecule type" value="Genomic_DNA"/>
</dbReference>
<dbReference type="Proteomes" id="UP000467840">
    <property type="component" value="Chromosome 15"/>
</dbReference>